<dbReference type="AlphaFoldDB" id="A0A560WAD3"/>
<dbReference type="InterPro" id="IPR027417">
    <property type="entry name" value="P-loop_NTPase"/>
</dbReference>
<accession>A0A560WAD3</accession>
<keyword evidence="1" id="KW-0813">Transport</keyword>
<dbReference type="InterPro" id="IPR003593">
    <property type="entry name" value="AAA+_ATPase"/>
</dbReference>
<name>A0A560WAD3_9MICO</name>
<dbReference type="Pfam" id="PF00005">
    <property type="entry name" value="ABC_tran"/>
    <property type="match status" value="1"/>
</dbReference>
<dbReference type="InterPro" id="IPR003439">
    <property type="entry name" value="ABC_transporter-like_ATP-bd"/>
</dbReference>
<dbReference type="Gene3D" id="3.40.50.300">
    <property type="entry name" value="P-loop containing nucleotide triphosphate hydrolases"/>
    <property type="match status" value="1"/>
</dbReference>
<protein>
    <submittedName>
        <fullName evidence="6">Zinc transport system ATP-binding protein</fullName>
    </submittedName>
</protein>
<dbReference type="EMBL" id="VIUW01000003">
    <property type="protein sequence ID" value="TWD14582.1"/>
    <property type="molecule type" value="Genomic_DNA"/>
</dbReference>
<dbReference type="GO" id="GO:0016887">
    <property type="term" value="F:ATP hydrolysis activity"/>
    <property type="evidence" value="ECO:0007669"/>
    <property type="project" value="InterPro"/>
</dbReference>
<dbReference type="GO" id="GO:0005524">
    <property type="term" value="F:ATP binding"/>
    <property type="evidence" value="ECO:0007669"/>
    <property type="project" value="UniProtKB-KW"/>
</dbReference>
<reference evidence="6 7" key="1">
    <citation type="submission" date="2019-06" db="EMBL/GenBank/DDBJ databases">
        <title>Sequencing the genomes of 1000 actinobacteria strains.</title>
        <authorList>
            <person name="Klenk H.-P."/>
        </authorList>
    </citation>
    <scope>NUCLEOTIDE SEQUENCE [LARGE SCALE GENOMIC DNA]</scope>
    <source>
        <strain evidence="6 7">DSM 18935</strain>
    </source>
</reference>
<dbReference type="PROSITE" id="PS50893">
    <property type="entry name" value="ABC_TRANSPORTER_2"/>
    <property type="match status" value="1"/>
</dbReference>
<evidence type="ECO:0000313" key="6">
    <source>
        <dbReference type="EMBL" id="TWD14582.1"/>
    </source>
</evidence>
<evidence type="ECO:0000256" key="2">
    <source>
        <dbReference type="ARBA" id="ARBA00022741"/>
    </source>
</evidence>
<gene>
    <name evidence="6" type="ORF">FB557_1996</name>
</gene>
<comment type="caution">
    <text evidence="6">The sequence shown here is derived from an EMBL/GenBank/DDBJ whole genome shotgun (WGS) entry which is preliminary data.</text>
</comment>
<dbReference type="InterPro" id="IPR050153">
    <property type="entry name" value="Metal_Ion_Import_ABC"/>
</dbReference>
<evidence type="ECO:0000256" key="3">
    <source>
        <dbReference type="ARBA" id="ARBA00022840"/>
    </source>
</evidence>
<feature type="region of interest" description="Disordered" evidence="4">
    <location>
        <begin position="231"/>
        <end position="269"/>
    </location>
</feature>
<feature type="compositionally biased region" description="Basic and acidic residues" evidence="4">
    <location>
        <begin position="237"/>
        <end position="250"/>
    </location>
</feature>
<dbReference type="PROSITE" id="PS00211">
    <property type="entry name" value="ABC_TRANSPORTER_1"/>
    <property type="match status" value="1"/>
</dbReference>
<evidence type="ECO:0000313" key="7">
    <source>
        <dbReference type="Proteomes" id="UP000315628"/>
    </source>
</evidence>
<keyword evidence="2" id="KW-0547">Nucleotide-binding</keyword>
<dbReference type="InterPro" id="IPR017871">
    <property type="entry name" value="ABC_transporter-like_CS"/>
</dbReference>
<evidence type="ECO:0000259" key="5">
    <source>
        <dbReference type="PROSITE" id="PS50893"/>
    </source>
</evidence>
<proteinExistence type="predicted"/>
<feature type="domain" description="ABC transporter" evidence="5">
    <location>
        <begin position="11"/>
        <end position="248"/>
    </location>
</feature>
<evidence type="ECO:0000256" key="1">
    <source>
        <dbReference type="ARBA" id="ARBA00022448"/>
    </source>
</evidence>
<keyword evidence="3 6" id="KW-0067">ATP-binding</keyword>
<dbReference type="SMART" id="SM00382">
    <property type="entry name" value="AAA"/>
    <property type="match status" value="1"/>
</dbReference>
<dbReference type="Proteomes" id="UP000315628">
    <property type="component" value="Unassembled WGS sequence"/>
</dbReference>
<dbReference type="PANTHER" id="PTHR42734">
    <property type="entry name" value="METAL TRANSPORT SYSTEM ATP-BINDING PROTEIN TM_0124-RELATED"/>
    <property type="match status" value="1"/>
</dbReference>
<dbReference type="RefSeq" id="WP_246074673.1">
    <property type="nucleotide sequence ID" value="NZ_BAAAYT010000005.1"/>
</dbReference>
<keyword evidence="7" id="KW-1185">Reference proteome</keyword>
<dbReference type="SUPFAM" id="SSF52540">
    <property type="entry name" value="P-loop containing nucleoside triphosphate hydrolases"/>
    <property type="match status" value="1"/>
</dbReference>
<sequence>MTSPRLATPVVRLRSASFGYAERVVVTGVDLTVDAGEVIAVLGPNGSGKSTIVKGILGLAQLTSGTVELFGEAADELSDRTRLGYVPQRHTLSAAIKATVEEIVAIGRVPHHPVWAPWRQYRRSERRVIRDAIDVVGLGSQRTHDVATLSGGQQRRVLIARALASSPELFLLDEPTAGVDVGNQQVLADVLARLVASGATMIIVTHELAALRDIVTRAVVVRDGGITYDGPPAALSDSDHAHDHHHHDDDLAPPPSHLPRQIPTTGSAR</sequence>
<organism evidence="6 7">
    <name type="scientific">Marihabitans asiaticum</name>
    <dbReference type="NCBI Taxonomy" id="415218"/>
    <lineage>
        <taxon>Bacteria</taxon>
        <taxon>Bacillati</taxon>
        <taxon>Actinomycetota</taxon>
        <taxon>Actinomycetes</taxon>
        <taxon>Micrococcales</taxon>
        <taxon>Intrasporangiaceae</taxon>
        <taxon>Marihabitans</taxon>
    </lineage>
</organism>
<evidence type="ECO:0000256" key="4">
    <source>
        <dbReference type="SAM" id="MobiDB-lite"/>
    </source>
</evidence>